<evidence type="ECO:0000256" key="6">
    <source>
        <dbReference type="ARBA" id="ARBA00022692"/>
    </source>
</evidence>
<dbReference type="PANTHER" id="PTHR30069:SF41">
    <property type="entry name" value="HEME_HEMOPEXIN UTILIZATION PROTEIN C"/>
    <property type="match status" value="1"/>
</dbReference>
<evidence type="ECO:0000256" key="1">
    <source>
        <dbReference type="ARBA" id="ARBA00004571"/>
    </source>
</evidence>
<evidence type="ECO:0000256" key="10">
    <source>
        <dbReference type="ARBA" id="ARBA00023237"/>
    </source>
</evidence>
<dbReference type="Proteomes" id="UP000234483">
    <property type="component" value="Unassembled WGS sequence"/>
</dbReference>
<feature type="region of interest" description="Disordered" evidence="13">
    <location>
        <begin position="287"/>
        <end position="306"/>
    </location>
</feature>
<dbReference type="Pfam" id="PF07715">
    <property type="entry name" value="Plug"/>
    <property type="match status" value="1"/>
</dbReference>
<dbReference type="InterPro" id="IPR036942">
    <property type="entry name" value="Beta-barrel_TonB_sf"/>
</dbReference>
<keyword evidence="3 11" id="KW-0813">Transport</keyword>
<evidence type="ECO:0000256" key="7">
    <source>
        <dbReference type="ARBA" id="ARBA00023004"/>
    </source>
</evidence>
<feature type="chain" id="PRO_5044577740" evidence="14">
    <location>
        <begin position="33"/>
        <end position="992"/>
    </location>
</feature>
<dbReference type="AlphaFoldDB" id="A0A2N5CQI0"/>
<dbReference type="InterPro" id="IPR039426">
    <property type="entry name" value="TonB-dep_rcpt-like"/>
</dbReference>
<evidence type="ECO:0000256" key="8">
    <source>
        <dbReference type="ARBA" id="ARBA00023077"/>
    </source>
</evidence>
<evidence type="ECO:0000313" key="19">
    <source>
        <dbReference type="Proteomes" id="UP000281192"/>
    </source>
</evidence>
<dbReference type="Gene3D" id="2.170.130.10">
    <property type="entry name" value="TonB-dependent receptor, plug domain"/>
    <property type="match status" value="1"/>
</dbReference>
<organism evidence="17 18">
    <name type="scientific">Caulobacter flavus</name>
    <dbReference type="NCBI Taxonomy" id="1679497"/>
    <lineage>
        <taxon>Bacteria</taxon>
        <taxon>Pseudomonadati</taxon>
        <taxon>Pseudomonadota</taxon>
        <taxon>Alphaproteobacteria</taxon>
        <taxon>Caulobacterales</taxon>
        <taxon>Caulobacteraceae</taxon>
        <taxon>Caulobacter</taxon>
    </lineage>
</organism>
<sequence length="992" mass="108349">MTTPVTRPGLLPRIRRLSLCLALASTSPLALNALPAAAQESAAFAVDIPAQPLPQALSQFSLQTRVQIVYAVEAPYGRRAPAVRGRFSQGEILSRLLAGSGFTWREVRPGVVTLEAAPSGKGAVVTDALRVEGAAGGGEALNARDALGYDGVYDLDGASTYAGKAQVERYKGVSPADVLKGMVGVYSGDARNSGALDPSVRGIEGPGRVPVIIDGGEQALTVWRGYNGANNRSYIDPSLVGGVQVLKGPSLTAGVHSSVGGAVVIDTLAPRDILREGERYGAEVRIEGGDNSTKPRLPTLLTGQDYRNVPGFPGATGTTGFPGSPYNDPYVQVTPRTSSDNDTLSLGDRAARLAIAGRGDDVEWLVAYAWRERGNYFAGESEADYYKQTNLPMPSGPQDLIKRLAFNYQPGNEVPNTSSEMSSWLGKLVWKISDSQQLKFGVRDTVSTYGEIMPSRIITVANNGMGKVQWPLGEVHATAWNVDYRLKPGGRWVDLKTSVWLTRTNSHTYSAGGFPNWAQNAANPIIKNTALANAKNDRYGLSLSNKTRLAPTLDLVVAGDWQHEKLTSPDEWGGTFDGWRQYPRAGRREEYNVHANLEWRPVSELTLTAGARYSHYWAFDDFLDEQIAKGVVFTNYVFTDATVAYRALVNGRTVTTRIPWERDSTGKLTRATNPCVNGFLNTVAGATGYCVATVNQAPVTAVSRTQRGDGWTPAASATFNFTPNARAYVRYAEAYRFPSLFESTVGFSAAIDPTRPLKPEHARTWEVAYVHDLSALLSLPEGQRADVKLTWFRNRTSNIIERGTQLQLSNLEKQIIEGLELQARYDNGRLFADFSAAHNFKNKVCDRQQAILKQPNTGIVPDCVNFGFVGGYLLTQATPENSANLNLGARFLRRRLEVGLRGAYYSGYDNPELDRFIGGATATRVDGWALNTPYLWDDIVTVDAYANFKLNEKVRFELVGTNLNDRYYTDPLTRTAQPAPGRTLKLSMTARY</sequence>
<dbReference type="InterPro" id="IPR011662">
    <property type="entry name" value="Secretin/TonB_short_N"/>
</dbReference>
<dbReference type="OrthoDB" id="9760333at2"/>
<evidence type="ECO:0000256" key="11">
    <source>
        <dbReference type="PROSITE-ProRule" id="PRU01360"/>
    </source>
</evidence>
<keyword evidence="6 11" id="KW-0812">Transmembrane</keyword>
<feature type="signal peptide" evidence="14">
    <location>
        <begin position="1"/>
        <end position="32"/>
    </location>
</feature>
<evidence type="ECO:0000313" key="18">
    <source>
        <dbReference type="Proteomes" id="UP000234483"/>
    </source>
</evidence>
<dbReference type="SUPFAM" id="SSF56935">
    <property type="entry name" value="Porins"/>
    <property type="match status" value="1"/>
</dbReference>
<evidence type="ECO:0000259" key="15">
    <source>
        <dbReference type="SMART" id="SM00965"/>
    </source>
</evidence>
<evidence type="ECO:0000256" key="3">
    <source>
        <dbReference type="ARBA" id="ARBA00022448"/>
    </source>
</evidence>
<keyword evidence="14" id="KW-0732">Signal</keyword>
<dbReference type="Gene3D" id="2.40.170.20">
    <property type="entry name" value="TonB-dependent receptor, beta-barrel domain"/>
    <property type="match status" value="1"/>
</dbReference>
<reference evidence="16 19" key="2">
    <citation type="submission" date="2018-01" db="EMBL/GenBank/DDBJ databases">
        <title>Complete genome sequence of Caulobacter flavus RHGG3.</title>
        <authorList>
            <person name="Yang E."/>
        </authorList>
    </citation>
    <scope>NUCLEOTIDE SEQUENCE [LARGE SCALE GENOMIC DNA]</scope>
    <source>
        <strain evidence="16 19">RHGG3</strain>
    </source>
</reference>
<keyword evidence="19" id="KW-1185">Reference proteome</keyword>
<dbReference type="GO" id="GO:0009279">
    <property type="term" value="C:cell outer membrane"/>
    <property type="evidence" value="ECO:0007669"/>
    <property type="project" value="UniProtKB-SubCell"/>
</dbReference>
<accession>A0A2N5CQI0</accession>
<dbReference type="EMBL" id="PJRQ01000038">
    <property type="protein sequence ID" value="PLR10222.1"/>
    <property type="molecule type" value="Genomic_DNA"/>
</dbReference>
<evidence type="ECO:0000256" key="2">
    <source>
        <dbReference type="ARBA" id="ARBA00009810"/>
    </source>
</evidence>
<evidence type="ECO:0000256" key="5">
    <source>
        <dbReference type="ARBA" id="ARBA00022496"/>
    </source>
</evidence>
<dbReference type="GO" id="GO:0044718">
    <property type="term" value="P:siderophore transmembrane transport"/>
    <property type="evidence" value="ECO:0007669"/>
    <property type="project" value="TreeGrafter"/>
</dbReference>
<evidence type="ECO:0000256" key="9">
    <source>
        <dbReference type="ARBA" id="ARBA00023136"/>
    </source>
</evidence>
<dbReference type="InterPro" id="IPR000531">
    <property type="entry name" value="Beta-barrel_TonB"/>
</dbReference>
<dbReference type="Pfam" id="PF00593">
    <property type="entry name" value="TonB_dep_Rec_b-barrel"/>
    <property type="match status" value="1"/>
</dbReference>
<dbReference type="InterPro" id="IPR037066">
    <property type="entry name" value="Plug_dom_sf"/>
</dbReference>
<evidence type="ECO:0000256" key="12">
    <source>
        <dbReference type="RuleBase" id="RU003357"/>
    </source>
</evidence>
<keyword evidence="5" id="KW-0410">Iron transport</keyword>
<evidence type="ECO:0000313" key="17">
    <source>
        <dbReference type="EMBL" id="PLR10222.1"/>
    </source>
</evidence>
<evidence type="ECO:0000256" key="4">
    <source>
        <dbReference type="ARBA" id="ARBA00022452"/>
    </source>
</evidence>
<dbReference type="InterPro" id="IPR012910">
    <property type="entry name" value="Plug_dom"/>
</dbReference>
<dbReference type="PROSITE" id="PS52016">
    <property type="entry name" value="TONB_DEPENDENT_REC_3"/>
    <property type="match status" value="1"/>
</dbReference>
<reference evidence="17 18" key="1">
    <citation type="submission" date="2017-12" db="EMBL/GenBank/DDBJ databases">
        <title>The genome sequence of Caulobacter flavus CGMCC1 15093.</title>
        <authorList>
            <person name="Gao J."/>
            <person name="Mao X."/>
            <person name="Sun J."/>
        </authorList>
    </citation>
    <scope>NUCLEOTIDE SEQUENCE [LARGE SCALE GENOMIC DNA]</scope>
    <source>
        <strain evidence="17 18">CGMCC1 15093</strain>
    </source>
</reference>
<proteinExistence type="inferred from homology"/>
<evidence type="ECO:0000256" key="14">
    <source>
        <dbReference type="SAM" id="SignalP"/>
    </source>
</evidence>
<keyword evidence="8 12" id="KW-0798">TonB box</keyword>
<keyword evidence="5" id="KW-0406">Ion transport</keyword>
<dbReference type="KEGG" id="cfh:C1707_21850"/>
<evidence type="ECO:0000313" key="16">
    <source>
        <dbReference type="EMBL" id="AYV48691.1"/>
    </source>
</evidence>
<dbReference type="EMBL" id="CP026100">
    <property type="protein sequence ID" value="AYV48691.1"/>
    <property type="molecule type" value="Genomic_DNA"/>
</dbReference>
<keyword evidence="9 11" id="KW-0472">Membrane</keyword>
<protein>
    <submittedName>
        <fullName evidence="17">Energy transducer TonB</fullName>
    </submittedName>
</protein>
<keyword evidence="10 11" id="KW-0998">Cell outer membrane</keyword>
<feature type="domain" description="Secretin/TonB short N-terminal" evidence="15">
    <location>
        <begin position="66"/>
        <end position="117"/>
    </location>
</feature>
<dbReference type="PANTHER" id="PTHR30069">
    <property type="entry name" value="TONB-DEPENDENT OUTER MEMBRANE RECEPTOR"/>
    <property type="match status" value="1"/>
</dbReference>
<dbReference type="Proteomes" id="UP000281192">
    <property type="component" value="Chromosome"/>
</dbReference>
<keyword evidence="7" id="KW-0408">Iron</keyword>
<keyword evidence="4 11" id="KW-1134">Transmembrane beta strand</keyword>
<dbReference type="SMART" id="SM00965">
    <property type="entry name" value="STN"/>
    <property type="match status" value="1"/>
</dbReference>
<name>A0A2N5CQI0_9CAUL</name>
<gene>
    <name evidence="16" type="ORF">C1707_21850</name>
    <name evidence="17" type="ORF">CFHF_17010</name>
</gene>
<dbReference type="Gene3D" id="3.55.50.30">
    <property type="match status" value="1"/>
</dbReference>
<dbReference type="GO" id="GO:0015344">
    <property type="term" value="F:siderophore uptake transmembrane transporter activity"/>
    <property type="evidence" value="ECO:0007669"/>
    <property type="project" value="TreeGrafter"/>
</dbReference>
<comment type="similarity">
    <text evidence="2 11 12">Belongs to the TonB-dependent receptor family.</text>
</comment>
<evidence type="ECO:0000256" key="13">
    <source>
        <dbReference type="SAM" id="MobiDB-lite"/>
    </source>
</evidence>
<comment type="subcellular location">
    <subcellularLocation>
        <location evidence="1 11">Cell outer membrane</location>
        <topology evidence="1 11">Multi-pass membrane protein</topology>
    </subcellularLocation>
</comment>
<dbReference type="RefSeq" id="WP_101714187.1">
    <property type="nucleotide sequence ID" value="NZ_CP026100.1"/>
</dbReference>